<reference evidence="1 2" key="1">
    <citation type="journal article" date="2024" name="G3 (Bethesda)">
        <title>Genome assembly of Hibiscus sabdariffa L. provides insights into metabolisms of medicinal natural products.</title>
        <authorList>
            <person name="Kim T."/>
        </authorList>
    </citation>
    <scope>NUCLEOTIDE SEQUENCE [LARGE SCALE GENOMIC DNA]</scope>
    <source>
        <strain evidence="1">TK-2024</strain>
        <tissue evidence="1">Old leaves</tissue>
    </source>
</reference>
<proteinExistence type="predicted"/>
<name>A0ABR2REP8_9ROSI</name>
<evidence type="ECO:0000313" key="2">
    <source>
        <dbReference type="Proteomes" id="UP001396334"/>
    </source>
</evidence>
<keyword evidence="2" id="KW-1185">Reference proteome</keyword>
<gene>
    <name evidence="1" type="ORF">V6N11_044236</name>
</gene>
<accession>A0ABR2REP8</accession>
<sequence length="149" mass="16667">MALKLHGAKFELTRSYRSHKTWIDDKKKIVNIITELFTSASLRHASKGAVMPKMGGFGDRCLMSEAPASTKNKPSSKDLNSDISSEMVEQLELADQTVVSIAELIDLLLNLIIPVGNLAFQLSIWFLQLEDDLQERNNIALRKNIILSL</sequence>
<organism evidence="1 2">
    <name type="scientific">Hibiscus sabdariffa</name>
    <name type="common">roselle</name>
    <dbReference type="NCBI Taxonomy" id="183260"/>
    <lineage>
        <taxon>Eukaryota</taxon>
        <taxon>Viridiplantae</taxon>
        <taxon>Streptophyta</taxon>
        <taxon>Embryophyta</taxon>
        <taxon>Tracheophyta</taxon>
        <taxon>Spermatophyta</taxon>
        <taxon>Magnoliopsida</taxon>
        <taxon>eudicotyledons</taxon>
        <taxon>Gunneridae</taxon>
        <taxon>Pentapetalae</taxon>
        <taxon>rosids</taxon>
        <taxon>malvids</taxon>
        <taxon>Malvales</taxon>
        <taxon>Malvaceae</taxon>
        <taxon>Malvoideae</taxon>
        <taxon>Hibiscus</taxon>
    </lineage>
</organism>
<evidence type="ECO:0000313" key="1">
    <source>
        <dbReference type="EMBL" id="KAK9011384.1"/>
    </source>
</evidence>
<comment type="caution">
    <text evidence="1">The sequence shown here is derived from an EMBL/GenBank/DDBJ whole genome shotgun (WGS) entry which is preliminary data.</text>
</comment>
<dbReference type="EMBL" id="JBBPBN010000023">
    <property type="protein sequence ID" value="KAK9011384.1"/>
    <property type="molecule type" value="Genomic_DNA"/>
</dbReference>
<protein>
    <submittedName>
        <fullName evidence="1">Uncharacterized protein</fullName>
    </submittedName>
</protein>
<dbReference type="Proteomes" id="UP001396334">
    <property type="component" value="Unassembled WGS sequence"/>
</dbReference>